<dbReference type="InterPro" id="IPR038126">
    <property type="entry name" value="RAMP_sf"/>
</dbReference>
<evidence type="ECO:0000256" key="11">
    <source>
        <dbReference type="SAM" id="Phobius"/>
    </source>
</evidence>
<evidence type="ECO:0000256" key="7">
    <source>
        <dbReference type="ARBA" id="ARBA00022989"/>
    </source>
</evidence>
<evidence type="ECO:0000256" key="1">
    <source>
        <dbReference type="ARBA" id="ARBA00004251"/>
    </source>
</evidence>
<feature type="transmembrane region" description="Helical" evidence="11">
    <location>
        <begin position="117"/>
        <end position="138"/>
    </location>
</feature>
<dbReference type="GO" id="GO:0008277">
    <property type="term" value="P:regulation of G protein-coupled receptor signaling pathway"/>
    <property type="evidence" value="ECO:0007669"/>
    <property type="project" value="InterPro"/>
</dbReference>
<keyword evidence="6" id="KW-0732">Signal</keyword>
<dbReference type="GO" id="GO:0043235">
    <property type="term" value="C:receptor complex"/>
    <property type="evidence" value="ECO:0007669"/>
    <property type="project" value="TreeGrafter"/>
</dbReference>
<dbReference type="GO" id="GO:0006816">
    <property type="term" value="P:calcium ion transport"/>
    <property type="evidence" value="ECO:0007669"/>
    <property type="project" value="TreeGrafter"/>
</dbReference>
<evidence type="ECO:0000256" key="4">
    <source>
        <dbReference type="ARBA" id="ARBA00022475"/>
    </source>
</evidence>
<sequence length="144" mass="16302">QGLEPTHAQFFLFSNISVKSAVSAVSLLAVLGSDCTFLKIFLDWSVTDGRGGKMENKDIICQIPYNDLTVCLETASHLVNCYYPNPDIQDFFLYIHSKYFHNCTKKEFLLEDAPHGLVITLTLIPVSLIPMLVYLVIWKSKIQE</sequence>
<dbReference type="GO" id="GO:0072659">
    <property type="term" value="P:protein localization to plasma membrane"/>
    <property type="evidence" value="ECO:0007669"/>
    <property type="project" value="TreeGrafter"/>
</dbReference>
<dbReference type="Pfam" id="PF04901">
    <property type="entry name" value="RAMP"/>
    <property type="match status" value="1"/>
</dbReference>
<dbReference type="AlphaFoldDB" id="A0A7N8XDQ6"/>
<protein>
    <submittedName>
        <fullName evidence="12">Si:ch73-334d15.2</fullName>
    </submittedName>
</protein>
<keyword evidence="3" id="KW-0813">Transport</keyword>
<evidence type="ECO:0000256" key="3">
    <source>
        <dbReference type="ARBA" id="ARBA00022448"/>
    </source>
</evidence>
<dbReference type="PANTHER" id="PTHR14076">
    <property type="entry name" value="RECEPTOR ACTIVITY MODIFYING PROTEIN RAMP"/>
    <property type="match status" value="1"/>
</dbReference>
<dbReference type="GeneTree" id="ENSGT00940000168205"/>
<dbReference type="GO" id="GO:0015026">
    <property type="term" value="F:coreceptor activity"/>
    <property type="evidence" value="ECO:0007669"/>
    <property type="project" value="InterPro"/>
</dbReference>
<evidence type="ECO:0000313" key="13">
    <source>
        <dbReference type="Proteomes" id="UP000261640"/>
    </source>
</evidence>
<keyword evidence="5 11" id="KW-0812">Transmembrane</keyword>
<keyword evidence="4" id="KW-1003">Cell membrane</keyword>
<evidence type="ECO:0000256" key="6">
    <source>
        <dbReference type="ARBA" id="ARBA00022729"/>
    </source>
</evidence>
<dbReference type="Gene3D" id="1.10.150.510">
    <property type="entry name" value="Receptor activity modifying family"/>
    <property type="match status" value="1"/>
</dbReference>
<keyword evidence="9" id="KW-1015">Disulfide bond</keyword>
<dbReference type="InParanoid" id="A0A7N8XDQ6"/>
<dbReference type="PANTHER" id="PTHR14076:SF9">
    <property type="entry name" value="RECEPTOR ACTIVITY-MODIFYING PROTEIN 2"/>
    <property type="match status" value="1"/>
</dbReference>
<evidence type="ECO:0000256" key="2">
    <source>
        <dbReference type="ARBA" id="ARBA00007087"/>
    </source>
</evidence>
<dbReference type="Ensembl" id="ENSMAMT00000050716.1">
    <property type="protein sequence ID" value="ENSMAMP00000047640.1"/>
    <property type="gene ID" value="ENSMAMG00000028669.1"/>
</dbReference>
<dbReference type="GO" id="GO:0006886">
    <property type="term" value="P:intracellular protein transport"/>
    <property type="evidence" value="ECO:0007669"/>
    <property type="project" value="InterPro"/>
</dbReference>
<comment type="similarity">
    <text evidence="2">Belongs to the RAMP family.</text>
</comment>
<organism evidence="12 13">
    <name type="scientific">Mastacembelus armatus</name>
    <name type="common">zig-zag eel</name>
    <dbReference type="NCBI Taxonomy" id="205130"/>
    <lineage>
        <taxon>Eukaryota</taxon>
        <taxon>Metazoa</taxon>
        <taxon>Chordata</taxon>
        <taxon>Craniata</taxon>
        <taxon>Vertebrata</taxon>
        <taxon>Euteleostomi</taxon>
        <taxon>Actinopterygii</taxon>
        <taxon>Neopterygii</taxon>
        <taxon>Teleostei</taxon>
        <taxon>Neoteleostei</taxon>
        <taxon>Acanthomorphata</taxon>
        <taxon>Anabantaria</taxon>
        <taxon>Synbranchiformes</taxon>
        <taxon>Mastacembelidae</taxon>
        <taxon>Mastacembelus</taxon>
    </lineage>
</organism>
<evidence type="ECO:0000256" key="8">
    <source>
        <dbReference type="ARBA" id="ARBA00023136"/>
    </source>
</evidence>
<comment type="subcellular location">
    <subcellularLocation>
        <location evidence="1">Cell membrane</location>
        <topology evidence="1">Single-pass type I membrane protein</topology>
    </subcellularLocation>
</comment>
<keyword evidence="8 11" id="KW-0472">Membrane</keyword>
<evidence type="ECO:0000256" key="9">
    <source>
        <dbReference type="ARBA" id="ARBA00023157"/>
    </source>
</evidence>
<evidence type="ECO:0000313" key="12">
    <source>
        <dbReference type="Ensembl" id="ENSMAMP00000047640.1"/>
    </source>
</evidence>
<dbReference type="GO" id="GO:0001525">
    <property type="term" value="P:angiogenesis"/>
    <property type="evidence" value="ECO:0007669"/>
    <property type="project" value="TreeGrafter"/>
</dbReference>
<reference evidence="12" key="1">
    <citation type="submission" date="2025-08" db="UniProtKB">
        <authorList>
            <consortium name="Ensembl"/>
        </authorList>
    </citation>
    <scope>IDENTIFICATION</scope>
</reference>
<proteinExistence type="inferred from homology"/>
<dbReference type="GO" id="GO:0009986">
    <property type="term" value="C:cell surface"/>
    <property type="evidence" value="ECO:0007669"/>
    <property type="project" value="TreeGrafter"/>
</dbReference>
<dbReference type="GO" id="GO:0032870">
    <property type="term" value="P:cellular response to hormone stimulus"/>
    <property type="evidence" value="ECO:0007669"/>
    <property type="project" value="TreeGrafter"/>
</dbReference>
<keyword evidence="13" id="KW-1185">Reference proteome</keyword>
<dbReference type="GO" id="GO:0031623">
    <property type="term" value="P:receptor internalization"/>
    <property type="evidence" value="ECO:0007669"/>
    <property type="project" value="TreeGrafter"/>
</dbReference>
<dbReference type="InterPro" id="IPR006985">
    <property type="entry name" value="RAMP"/>
</dbReference>
<evidence type="ECO:0000256" key="5">
    <source>
        <dbReference type="ARBA" id="ARBA00022692"/>
    </source>
</evidence>
<accession>A0A7N8XDQ6</accession>
<keyword evidence="10" id="KW-0675">Receptor</keyword>
<dbReference type="GO" id="GO:0005886">
    <property type="term" value="C:plasma membrane"/>
    <property type="evidence" value="ECO:0007669"/>
    <property type="project" value="UniProtKB-SubCell"/>
</dbReference>
<dbReference type="GO" id="GO:0007186">
    <property type="term" value="P:G protein-coupled receptor signaling pathway"/>
    <property type="evidence" value="ECO:0007669"/>
    <property type="project" value="TreeGrafter"/>
</dbReference>
<keyword evidence="7 11" id="KW-1133">Transmembrane helix</keyword>
<evidence type="ECO:0000256" key="10">
    <source>
        <dbReference type="ARBA" id="ARBA00023170"/>
    </source>
</evidence>
<reference evidence="12" key="2">
    <citation type="submission" date="2025-09" db="UniProtKB">
        <authorList>
            <consortium name="Ensembl"/>
        </authorList>
    </citation>
    <scope>IDENTIFICATION</scope>
</reference>
<name>A0A7N8XDQ6_9TELE</name>
<dbReference type="Proteomes" id="UP000261640">
    <property type="component" value="Unplaced"/>
</dbReference>